<protein>
    <submittedName>
        <fullName evidence="1">Uncharacterized protein</fullName>
    </submittedName>
</protein>
<evidence type="ECO:0000313" key="2">
    <source>
        <dbReference type="Proteomes" id="UP000001542"/>
    </source>
</evidence>
<gene>
    <name evidence="1" type="ORF">TVAG_000500</name>
</gene>
<evidence type="ECO:0000313" key="1">
    <source>
        <dbReference type="EMBL" id="EAY07766.1"/>
    </source>
</evidence>
<dbReference type="eggNOG" id="KOG1888">
    <property type="taxonomic scope" value="Eukaryota"/>
</dbReference>
<accession>A2EHS6</accession>
<keyword evidence="2" id="KW-1185">Reference proteome</keyword>
<dbReference type="GO" id="GO:0046488">
    <property type="term" value="P:phosphatidylinositol metabolic process"/>
    <property type="evidence" value="ECO:0000318"/>
    <property type="project" value="GO_Central"/>
</dbReference>
<dbReference type="EMBL" id="DS113392">
    <property type="protein sequence ID" value="EAY07766.1"/>
    <property type="molecule type" value="Genomic_DNA"/>
</dbReference>
<reference evidence="1" key="1">
    <citation type="submission" date="2006-10" db="EMBL/GenBank/DDBJ databases">
        <authorList>
            <person name="Amadeo P."/>
            <person name="Zhao Q."/>
            <person name="Wortman J."/>
            <person name="Fraser-Liggett C."/>
            <person name="Carlton J."/>
        </authorList>
    </citation>
    <scope>NUCLEOTIDE SEQUENCE</scope>
    <source>
        <strain evidence="1">G3</strain>
    </source>
</reference>
<dbReference type="STRING" id="5722.A2EHS6"/>
<name>A2EHS6_TRIV3</name>
<organism evidence="1 2">
    <name type="scientific">Trichomonas vaginalis (strain ATCC PRA-98 / G3)</name>
    <dbReference type="NCBI Taxonomy" id="412133"/>
    <lineage>
        <taxon>Eukaryota</taxon>
        <taxon>Metamonada</taxon>
        <taxon>Parabasalia</taxon>
        <taxon>Trichomonadida</taxon>
        <taxon>Trichomonadidae</taxon>
        <taxon>Trichomonas</taxon>
    </lineage>
</organism>
<reference evidence="1" key="2">
    <citation type="journal article" date="2007" name="Science">
        <title>Draft genome sequence of the sexually transmitted pathogen Trichomonas vaginalis.</title>
        <authorList>
            <person name="Carlton J.M."/>
            <person name="Hirt R.P."/>
            <person name="Silva J.C."/>
            <person name="Delcher A.L."/>
            <person name="Schatz M."/>
            <person name="Zhao Q."/>
            <person name="Wortman J.R."/>
            <person name="Bidwell S.L."/>
            <person name="Alsmark U.C.M."/>
            <person name="Besteiro S."/>
            <person name="Sicheritz-Ponten T."/>
            <person name="Noel C.J."/>
            <person name="Dacks J.B."/>
            <person name="Foster P.G."/>
            <person name="Simillion C."/>
            <person name="Van de Peer Y."/>
            <person name="Miranda-Saavedra D."/>
            <person name="Barton G.J."/>
            <person name="Westrop G.D."/>
            <person name="Mueller S."/>
            <person name="Dessi D."/>
            <person name="Fiori P.L."/>
            <person name="Ren Q."/>
            <person name="Paulsen I."/>
            <person name="Zhang H."/>
            <person name="Bastida-Corcuera F.D."/>
            <person name="Simoes-Barbosa A."/>
            <person name="Brown M.T."/>
            <person name="Hayes R.D."/>
            <person name="Mukherjee M."/>
            <person name="Okumura C.Y."/>
            <person name="Schneider R."/>
            <person name="Smith A.J."/>
            <person name="Vanacova S."/>
            <person name="Villalvazo M."/>
            <person name="Haas B.J."/>
            <person name="Pertea M."/>
            <person name="Feldblyum T.V."/>
            <person name="Utterback T.R."/>
            <person name="Shu C.L."/>
            <person name="Osoegawa K."/>
            <person name="de Jong P.J."/>
            <person name="Hrdy I."/>
            <person name="Horvathova L."/>
            <person name="Zubacova Z."/>
            <person name="Dolezal P."/>
            <person name="Malik S.B."/>
            <person name="Logsdon J.M. Jr."/>
            <person name="Henze K."/>
            <person name="Gupta A."/>
            <person name="Wang C.C."/>
            <person name="Dunne R.L."/>
            <person name="Upcroft J.A."/>
            <person name="Upcroft P."/>
            <person name="White O."/>
            <person name="Salzberg S.L."/>
            <person name="Tang P."/>
            <person name="Chiu C.-H."/>
            <person name="Lee Y.-S."/>
            <person name="Embley T.M."/>
            <person name="Coombs G.H."/>
            <person name="Mottram J.C."/>
            <person name="Tachezy J."/>
            <person name="Fraser-Liggett C.M."/>
            <person name="Johnson P.J."/>
        </authorList>
    </citation>
    <scope>NUCLEOTIDE SEQUENCE [LARGE SCALE GENOMIC DNA]</scope>
    <source>
        <strain evidence="1">G3</strain>
    </source>
</reference>
<proteinExistence type="predicted"/>
<dbReference type="AlphaFoldDB" id="A2EHS6"/>
<dbReference type="RefSeq" id="XP_001319989.1">
    <property type="nucleotide sequence ID" value="XM_001319954.1"/>
</dbReference>
<dbReference type="PANTHER" id="PTHR46817">
    <property type="entry name" value="PHOSPHOINOSITIDE PHOSPHATASE SAC9-RELATED"/>
    <property type="match status" value="1"/>
</dbReference>
<sequence length="1120" mass="128701">MNRETKTANSSAVFVSLKSKKNYLIVHPAGAEYYHVIKFEPYYGIPCYAGIFKKDILSTEEEALSYISNDEMIETMVKAHSIFGYTTIDKAGILILTKSVDTLYKYKNEHPIYKIKEVEFVRFSILIGEPSQDFSIEKLRSYPFSCNHYFCPTFDISKHFTRNSNYSASVNETLAVAFENIQIPNLCPRVIQGSFAFCYIDVFLSDVLLISRKITSNKKKERGFDINGESNMDYEIEIAYVVPRGSGYETISHVFYIGDVPSVSDTYKLEESQEKKVVKNYFKNLSKISGFNNILNIMLFNESKNPSYAKLMNKIQSFCNYEENNLKVSMIKTKFAFSSDKLDNIPSVIDLFYSVSSSKFENFGMSRIFENKTTTEIASIQQGAFRFSFVDSIEEELFAILSLLIKSIKPTNIITTNIQSFTDFSQISQSFIQLCSKFIISTAHSMRSFGNIGIGILKKIVTKFANVDEKFKDFPLYDNFEISISMMSMLQPLTMTCASFQANAAIMEPQNIGNSLLRQSFKPISFSIENPLTLILSKPIFLTEIVFGLSENQNFPISPATVHISAGLYNNRQFDVTEIVSLPISHEKTNICSVKLSDNNTKYDQINRVYEVEPVRFLSFEFTSPLSNYATLNGICVFGYDNPPFSYPFTNQNRARLTDDRRRVVLMECKNHKKREDIIPESIQYEITRVTGLHSVGEAQTKLVSMDIHPDTYDLGLLLNLNKTDQKNRKKKICRNCNQEKNTCLQCSFCMDWFCNEHITNFKENKVCRFCYQQLKQLQQSIEVLNSQKIQSYLDLNPFIQTHKKSIDFLKYIQNLQNSKSDKIIVDSIQKQEISKPTKSEVTKTDKNEVNSNQKQEISKNAKSEVFKSEVTKYVERRDPEIICKYPYFALINEQPLGENKIPFETVFCDSRLVYKPNVNMMHVLVALESYMALSGVEIVCDKNLTVTINNVVLHFSPPCSYKKCKINSRFLEIVIVGEEIELRRIKIFGKPVKNKVEIKQILAANQPKFVMLINYSSTVEEKNLIHTLSFEKVAAVSGLRFFKTWKNLHSLVIEVKTPKGNRYMHRFISYSQPKECDILLPNKMKATQIRVFYIQSTEKDAESILSNLPPIPFDVRSAK</sequence>
<dbReference type="PANTHER" id="PTHR46817:SF1">
    <property type="entry name" value="SAC DOMAIN-CONTAINING PROTEIN"/>
    <property type="match status" value="1"/>
</dbReference>
<dbReference type="VEuPathDB" id="TrichDB:TVAGG3_0077120"/>
<dbReference type="Proteomes" id="UP000001542">
    <property type="component" value="Unassembled WGS sequence"/>
</dbReference>
<dbReference type="InParanoid" id="A2EHS6"/>
<dbReference type="KEGG" id="tva:4765661"/>